<feature type="transmembrane region" description="Helical" evidence="7">
    <location>
        <begin position="268"/>
        <end position="287"/>
    </location>
</feature>
<evidence type="ECO:0000256" key="2">
    <source>
        <dbReference type="ARBA" id="ARBA00022448"/>
    </source>
</evidence>
<keyword evidence="9" id="KW-1185">Reference proteome</keyword>
<keyword evidence="5 7" id="KW-0472">Membrane</keyword>
<evidence type="ECO:0000256" key="6">
    <source>
        <dbReference type="SAM" id="MobiDB-lite"/>
    </source>
</evidence>
<feature type="transmembrane region" description="Helical" evidence="7">
    <location>
        <begin position="133"/>
        <end position="153"/>
    </location>
</feature>
<dbReference type="SUPFAM" id="SSF103473">
    <property type="entry name" value="MFS general substrate transporter"/>
    <property type="match status" value="1"/>
</dbReference>
<feature type="compositionally biased region" description="Basic and acidic residues" evidence="6">
    <location>
        <begin position="7"/>
        <end position="22"/>
    </location>
</feature>
<feature type="transmembrane region" description="Helical" evidence="7">
    <location>
        <begin position="165"/>
        <end position="185"/>
    </location>
</feature>
<comment type="caution">
    <text evidence="8">The sequence shown here is derived from an EMBL/GenBank/DDBJ whole genome shotgun (WGS) entry which is preliminary data.</text>
</comment>
<dbReference type="InterPro" id="IPR011701">
    <property type="entry name" value="MFS"/>
</dbReference>
<feature type="transmembrane region" description="Helical" evidence="7">
    <location>
        <begin position="361"/>
        <end position="378"/>
    </location>
</feature>
<gene>
    <name evidence="8" type="ORF">CT0861_07211</name>
</gene>
<comment type="subcellular location">
    <subcellularLocation>
        <location evidence="1">Membrane</location>
        <topology evidence="1">Multi-pass membrane protein</topology>
    </subcellularLocation>
</comment>
<feature type="transmembrane region" description="Helical" evidence="7">
    <location>
        <begin position="390"/>
        <end position="411"/>
    </location>
</feature>
<dbReference type="InterPro" id="IPR036259">
    <property type="entry name" value="MFS_trans_sf"/>
</dbReference>
<dbReference type="PANTHER" id="PTHR43791">
    <property type="entry name" value="PERMEASE-RELATED"/>
    <property type="match status" value="1"/>
</dbReference>
<keyword evidence="2" id="KW-0813">Transport</keyword>
<organism evidence="8 9">
    <name type="scientific">Colletotrichum tofieldiae</name>
    <dbReference type="NCBI Taxonomy" id="708197"/>
    <lineage>
        <taxon>Eukaryota</taxon>
        <taxon>Fungi</taxon>
        <taxon>Dikarya</taxon>
        <taxon>Ascomycota</taxon>
        <taxon>Pezizomycotina</taxon>
        <taxon>Sordariomycetes</taxon>
        <taxon>Hypocreomycetidae</taxon>
        <taxon>Glomerellales</taxon>
        <taxon>Glomerellaceae</taxon>
        <taxon>Colletotrichum</taxon>
        <taxon>Colletotrichum spaethianum species complex</taxon>
    </lineage>
</organism>
<dbReference type="Proteomes" id="UP000076552">
    <property type="component" value="Unassembled WGS sequence"/>
</dbReference>
<evidence type="ECO:0000256" key="3">
    <source>
        <dbReference type="ARBA" id="ARBA00022692"/>
    </source>
</evidence>
<accession>A0A166XQI4</accession>
<evidence type="ECO:0000313" key="9">
    <source>
        <dbReference type="Proteomes" id="UP000076552"/>
    </source>
</evidence>
<dbReference type="Pfam" id="PF07690">
    <property type="entry name" value="MFS_1"/>
    <property type="match status" value="1"/>
</dbReference>
<dbReference type="EMBL" id="LFIV01000012">
    <property type="protein sequence ID" value="KZL76836.1"/>
    <property type="molecule type" value="Genomic_DNA"/>
</dbReference>
<feature type="transmembrane region" description="Helical" evidence="7">
    <location>
        <begin position="333"/>
        <end position="355"/>
    </location>
</feature>
<dbReference type="GO" id="GO:0016020">
    <property type="term" value="C:membrane"/>
    <property type="evidence" value="ECO:0007669"/>
    <property type="project" value="UniProtKB-SubCell"/>
</dbReference>
<evidence type="ECO:0000256" key="1">
    <source>
        <dbReference type="ARBA" id="ARBA00004141"/>
    </source>
</evidence>
<evidence type="ECO:0000313" key="8">
    <source>
        <dbReference type="EMBL" id="KZL76836.1"/>
    </source>
</evidence>
<evidence type="ECO:0000256" key="5">
    <source>
        <dbReference type="ARBA" id="ARBA00023136"/>
    </source>
</evidence>
<dbReference type="Gene3D" id="1.20.1250.20">
    <property type="entry name" value="MFS general substrate transporter like domains"/>
    <property type="match status" value="2"/>
</dbReference>
<dbReference type="GO" id="GO:0022857">
    <property type="term" value="F:transmembrane transporter activity"/>
    <property type="evidence" value="ECO:0007669"/>
    <property type="project" value="InterPro"/>
</dbReference>
<feature type="transmembrane region" description="Helical" evidence="7">
    <location>
        <begin position="299"/>
        <end position="321"/>
    </location>
</feature>
<evidence type="ECO:0000256" key="7">
    <source>
        <dbReference type="SAM" id="Phobius"/>
    </source>
</evidence>
<protein>
    <submittedName>
        <fullName evidence="8">MFS transporter</fullName>
    </submittedName>
</protein>
<dbReference type="AlphaFoldDB" id="A0A166XQI4"/>
<evidence type="ECO:0000256" key="4">
    <source>
        <dbReference type="ARBA" id="ARBA00022989"/>
    </source>
</evidence>
<keyword evidence="3 7" id="KW-0812">Transmembrane</keyword>
<dbReference type="FunFam" id="1.20.1250.20:FF:000013">
    <property type="entry name" value="MFS general substrate transporter"/>
    <property type="match status" value="1"/>
</dbReference>
<reference evidence="8 9" key="1">
    <citation type="submission" date="2015-06" db="EMBL/GenBank/DDBJ databases">
        <title>Survival trade-offs in plant roots during colonization by closely related pathogenic and mutualistic fungi.</title>
        <authorList>
            <person name="Hacquard S."/>
            <person name="Kracher B."/>
            <person name="Hiruma K."/>
            <person name="Weinman A."/>
            <person name="Muench P."/>
            <person name="Garrido Oter R."/>
            <person name="Ver Loren van Themaat E."/>
            <person name="Dallerey J.-F."/>
            <person name="Damm U."/>
            <person name="Henrissat B."/>
            <person name="Lespinet O."/>
            <person name="Thon M."/>
            <person name="Kemen E."/>
            <person name="McHardy A.C."/>
            <person name="Schulze-Lefert P."/>
            <person name="O'Connell R.J."/>
        </authorList>
    </citation>
    <scope>NUCLEOTIDE SEQUENCE [LARGE SCALE GENOMIC DNA]</scope>
    <source>
        <strain evidence="8 9">0861</strain>
    </source>
</reference>
<feature type="transmembrane region" description="Helical" evidence="7">
    <location>
        <begin position="103"/>
        <end position="121"/>
    </location>
</feature>
<keyword evidence="4 7" id="KW-1133">Transmembrane helix</keyword>
<sequence length="464" mass="51400">MSTNAEPDYKRGTPLEVEHDEKLAKEEAVVSGDYSGAEEKTDPVEIALVRKLDRRIMPILWAMYFLNYLDRNALPQARLNTLEEDLGLKGVEYNTAISILPSIYMSACMIAWAAVSAATAGVKNYSGLVACRFFLGFVEAPFYPGALYLLSIFYTRKELATRISLLYTGQVVSTGCSGLIAAATFSTLDKVKGISGWQWLFIIEGSVTALVAIFGFFLLPDDPSVTRWLTEEERKLAVDRIRRDTVGQQERGSTLDGLKQACKDPKTWLFCLMQNLHISACSFNNFFPTIVRTMGFRSTTALLLTAPPYFVSGFLGIPFAWSSGKLNERTWHITAGLSLAIVGFAMTCGSTNNAVRYTATFLYATGAYSVGSVILGWVSNTLSQTPEKKAVAYSLVNVTANLAYIYCAYLWPSTDGPKYMTGFSSMIAFAATSIMCAWAMRFWLIRTNKKIRDSEDEGVKLYAY</sequence>
<feature type="transmembrane region" description="Helical" evidence="7">
    <location>
        <begin position="197"/>
        <end position="219"/>
    </location>
</feature>
<feature type="region of interest" description="Disordered" evidence="6">
    <location>
        <begin position="1"/>
        <end position="22"/>
    </location>
</feature>
<feature type="transmembrane region" description="Helical" evidence="7">
    <location>
        <begin position="423"/>
        <end position="444"/>
    </location>
</feature>
<proteinExistence type="predicted"/>
<name>A0A166XQI4_9PEZI</name>
<dbReference type="PANTHER" id="PTHR43791:SF62">
    <property type="entry name" value="MAJOR FACILITATOR SUPERFAMILY (MFS) PROFILE DOMAIN-CONTAINING PROTEIN"/>
    <property type="match status" value="1"/>
</dbReference>